<dbReference type="InterPro" id="IPR046762">
    <property type="entry name" value="pAdhesive_17"/>
</dbReference>
<protein>
    <submittedName>
        <fullName evidence="4">Uncharacterized protein</fullName>
    </submittedName>
</protein>
<evidence type="ECO:0000259" key="3">
    <source>
        <dbReference type="Pfam" id="PF20609"/>
    </source>
</evidence>
<reference evidence="5" key="2">
    <citation type="submission" date="2017-05" db="EMBL/GenBank/DDBJ databases">
        <authorList>
            <consortium name="The Broad Institute Genomics Platform"/>
            <consortium name="The Broad Institute Genomic Center for Infectious Diseases"/>
            <person name="Earl A."/>
            <person name="Manson A."/>
            <person name="Schwartman J."/>
            <person name="Gilmore M."/>
            <person name="Abouelleil A."/>
            <person name="Cao P."/>
            <person name="Chapman S."/>
            <person name="Cusick C."/>
            <person name="Shea T."/>
            <person name="Young S."/>
            <person name="Neafsey D."/>
            <person name="Nusbaum C."/>
            <person name="Birren B."/>
        </authorList>
    </citation>
    <scope>NUCLEOTIDE SEQUENCE</scope>
    <source>
        <strain evidence="5">9E7_DIV0242</strain>
    </source>
</reference>
<keyword evidence="1" id="KW-1133">Transmembrane helix</keyword>
<evidence type="ECO:0000313" key="4">
    <source>
        <dbReference type="EMBL" id="OTP17526.1"/>
    </source>
</evidence>
<feature type="domain" description="WxL" evidence="2">
    <location>
        <begin position="357"/>
        <end position="504"/>
    </location>
</feature>
<reference evidence="4" key="1">
    <citation type="submission" date="2017-05" db="EMBL/GenBank/DDBJ databases">
        <title>The Genome Sequence of Enterococcus sp. 9E7_DIV0242.</title>
        <authorList>
            <consortium name="The Broad Institute Genomics Platform"/>
            <consortium name="The Broad Institute Genomic Center for Infectious Diseases"/>
            <person name="Earl A."/>
            <person name="Manson A."/>
            <person name="Schwartman J."/>
            <person name="Gilmore M."/>
            <person name="Abouelleil A."/>
            <person name="Cao P."/>
            <person name="Chapman S."/>
            <person name="Cusick C."/>
            <person name="Shea T."/>
            <person name="Young S."/>
            <person name="Neafsey D."/>
            <person name="Nusbaum C."/>
            <person name="Birren B."/>
        </authorList>
    </citation>
    <scope>NUCLEOTIDE SEQUENCE [LARGE SCALE GENOMIC DNA]</scope>
    <source>
        <strain evidence="4">9E7_DIV0242</strain>
    </source>
</reference>
<gene>
    <name evidence="4" type="ORF">A5888_001664</name>
    <name evidence="5" type="ORF">A5888_002901</name>
</gene>
<evidence type="ECO:0000256" key="1">
    <source>
        <dbReference type="SAM" id="Phobius"/>
    </source>
</evidence>
<dbReference type="Pfam" id="PF20609">
    <property type="entry name" value="pAdhesive_17"/>
    <property type="match status" value="1"/>
</dbReference>
<accession>A0A242K991</accession>
<keyword evidence="6" id="KW-1185">Reference proteome</keyword>
<feature type="transmembrane region" description="Helical" evidence="1">
    <location>
        <begin position="21"/>
        <end position="46"/>
    </location>
</feature>
<dbReference type="InterPro" id="IPR027994">
    <property type="entry name" value="WxL_dom"/>
</dbReference>
<feature type="domain" description="Putative adhesive" evidence="3">
    <location>
        <begin position="53"/>
        <end position="342"/>
    </location>
</feature>
<dbReference type="AlphaFoldDB" id="A0A242K991"/>
<name>A0A242K991_9ENTE</name>
<reference evidence="5" key="3">
    <citation type="submission" date="2024-03" db="EMBL/GenBank/DDBJ databases">
        <title>The Genome Sequence of Enterococcus sp. DIV0242b.</title>
        <authorList>
            <consortium name="The Broad Institute Genomics Platform"/>
            <consortium name="The Broad Institute Microbial Omics Core"/>
            <consortium name="The Broad Institute Genomic Center for Infectious Diseases"/>
            <person name="Earl A."/>
            <person name="Manson A."/>
            <person name="Gilmore M."/>
            <person name="Schwartman J."/>
            <person name="Shea T."/>
            <person name="Abouelleil A."/>
            <person name="Cao P."/>
            <person name="Chapman S."/>
            <person name="Cusick C."/>
            <person name="Young S."/>
            <person name="Neafsey D."/>
            <person name="Nusbaum C."/>
            <person name="Birren B."/>
        </authorList>
    </citation>
    <scope>NUCLEOTIDE SEQUENCE</scope>
    <source>
        <strain evidence="5">9E7_DIV0242</strain>
    </source>
</reference>
<keyword evidence="1" id="KW-0472">Membrane</keyword>
<dbReference type="Pfam" id="PF13731">
    <property type="entry name" value="WxL"/>
    <property type="match status" value="1"/>
</dbReference>
<dbReference type="Proteomes" id="UP000195141">
    <property type="component" value="Chromosome"/>
</dbReference>
<evidence type="ECO:0000259" key="2">
    <source>
        <dbReference type="Pfam" id="PF13731"/>
    </source>
</evidence>
<dbReference type="OrthoDB" id="2186553at2"/>
<evidence type="ECO:0000313" key="5">
    <source>
        <dbReference type="EMBL" id="WYJ91133.1"/>
    </source>
</evidence>
<dbReference type="EMBL" id="CP147247">
    <property type="protein sequence ID" value="WYJ91133.1"/>
    <property type="molecule type" value="Genomic_DNA"/>
</dbReference>
<sequence>MNVRVKGGRNPKKLKRFLSKKNFFVCYFVINLVVAGGFTGVLSYFFNNEEASAAVLDVEILSNMQTSNNSNTSSTVRWQPTVTNQPVNFTISGAGLANVSANLVGKKYGVLVIPSQLSGKVTPNGNAQVDTNVTVDLSKVALLKPTFDALDGLITLIDNIQKGALSLVGVSFDLTEVNKQLALLDSLETLGHTTYSATTVGDARSIYLNMDEGLGTILAGNLRQILVNLNTAVQNLKVTVTTPIVGDAVAAVINPVLNTVKPALNTAITTLLPALGVGGAAVQQLADASVLGQTTITLPTFVSGPGSITSNLDARFVGTVIKSSVIDIDLLNTANATSYIYFAGETFAMNNTLLPDALNFGVHPIQTKLDELFTATAGGVSGAAQTTGTVSVTDTRSTTKNWQVKVAQSGQWKNTSSYALSMPILKIYGGTMTTDYSAGVRSISGRDVELIDGSQQEVLAVSNVTASGTTSLTLPKFDLFVPKNTVKKIGQYKTTLIWTVTESP</sequence>
<proteinExistence type="predicted"/>
<organism evidence="4">
    <name type="scientific">Candidatus Enterococcus clewellii</name>
    <dbReference type="NCBI Taxonomy" id="1834193"/>
    <lineage>
        <taxon>Bacteria</taxon>
        <taxon>Bacillati</taxon>
        <taxon>Bacillota</taxon>
        <taxon>Bacilli</taxon>
        <taxon>Lactobacillales</taxon>
        <taxon>Enterococcaceae</taxon>
        <taxon>Enterococcus</taxon>
    </lineage>
</organism>
<dbReference type="EMBL" id="NGMM01000002">
    <property type="protein sequence ID" value="OTP17526.1"/>
    <property type="molecule type" value="Genomic_DNA"/>
</dbReference>
<keyword evidence="1" id="KW-0812">Transmembrane</keyword>
<evidence type="ECO:0000313" key="6">
    <source>
        <dbReference type="Proteomes" id="UP000195141"/>
    </source>
</evidence>